<gene>
    <name evidence="1" type="ORF">PHA72_07670</name>
</gene>
<sequence>MNLDALKKKLQPKLHPLDIEGEKIYIHRPTAHDISKCTTVVDTLVLCVKDENGDPIFSTEDIDGRINVNMMDSIHLNYIHDSIMKLFKESDVTDEIEKK</sequence>
<evidence type="ECO:0000313" key="1">
    <source>
        <dbReference type="EMBL" id="WCE14733.1"/>
    </source>
</evidence>
<evidence type="ECO:0000313" key="2">
    <source>
        <dbReference type="Proteomes" id="UP001210538"/>
    </source>
</evidence>
<protein>
    <recommendedName>
        <fullName evidence="3">Phage protein</fullName>
    </recommendedName>
</protein>
<evidence type="ECO:0008006" key="3">
    <source>
        <dbReference type="Google" id="ProtNLM"/>
    </source>
</evidence>
<organism evidence="1 2">
    <name type="scientific">Enterobacter ludwigii</name>
    <dbReference type="NCBI Taxonomy" id="299767"/>
    <lineage>
        <taxon>Bacteria</taxon>
        <taxon>Pseudomonadati</taxon>
        <taxon>Pseudomonadota</taxon>
        <taxon>Gammaproteobacteria</taxon>
        <taxon>Enterobacterales</taxon>
        <taxon>Enterobacteriaceae</taxon>
        <taxon>Enterobacter</taxon>
        <taxon>Enterobacter cloacae complex</taxon>
    </lineage>
</organism>
<dbReference type="Proteomes" id="UP001210538">
    <property type="component" value="Chromosome"/>
</dbReference>
<accession>A0AAX3LFJ3</accession>
<reference evidence="1 2" key="1">
    <citation type="submission" date="2023-01" db="EMBL/GenBank/DDBJ databases">
        <title>Genome sequence resource and annotation of Enterobacter ludwigii, an economically important pathogen of seedling wilt with strawberry.</title>
        <authorList>
            <person name="Xie Y."/>
        </authorList>
    </citation>
    <scope>NUCLEOTIDE SEQUENCE [LARGE SCALE GENOMIC DNA]</scope>
    <source>
        <strain evidence="1 2">CM-TZ4</strain>
    </source>
</reference>
<dbReference type="EMBL" id="CP116347">
    <property type="protein sequence ID" value="WCE14733.1"/>
    <property type="molecule type" value="Genomic_DNA"/>
</dbReference>
<dbReference type="RefSeq" id="WP_271661457.1">
    <property type="nucleotide sequence ID" value="NZ_CP116347.1"/>
</dbReference>
<keyword evidence="2" id="KW-1185">Reference proteome</keyword>
<name>A0AAX3LFJ3_9ENTR</name>
<dbReference type="AlphaFoldDB" id="A0AAX3LFJ3"/>
<proteinExistence type="predicted"/>